<feature type="transmembrane region" description="Helical" evidence="1">
    <location>
        <begin position="20"/>
        <end position="38"/>
    </location>
</feature>
<organism evidence="2 3">
    <name type="scientific">Shewanella psychrophila</name>
    <dbReference type="NCBI Taxonomy" id="225848"/>
    <lineage>
        <taxon>Bacteria</taxon>
        <taxon>Pseudomonadati</taxon>
        <taxon>Pseudomonadota</taxon>
        <taxon>Gammaproteobacteria</taxon>
        <taxon>Alteromonadales</taxon>
        <taxon>Shewanellaceae</taxon>
        <taxon>Shewanella</taxon>
    </lineage>
</organism>
<evidence type="ECO:0000313" key="2">
    <source>
        <dbReference type="EMBL" id="AQS37930.1"/>
    </source>
</evidence>
<proteinExistence type="predicted"/>
<keyword evidence="1" id="KW-0812">Transmembrane</keyword>
<dbReference type="AlphaFoldDB" id="A0A1S6HQX8"/>
<keyword evidence="1" id="KW-0472">Membrane</keyword>
<protein>
    <submittedName>
        <fullName evidence="2">Uncharacterized protein</fullName>
    </submittedName>
</protein>
<keyword evidence="3" id="KW-1185">Reference proteome</keyword>
<accession>A0A1S6HQX8</accession>
<evidence type="ECO:0000313" key="3">
    <source>
        <dbReference type="Proteomes" id="UP000189545"/>
    </source>
</evidence>
<sequence>MGVNCIKGLTNITYLYSLEPTLALFGHSMFGVIFRLMWNPRVLNLLGEQPVSLFIFFKQSKTLSQLEPISFFVALLNLSRDN</sequence>
<dbReference type="STRING" id="225848.Sps_02778"/>
<reference evidence="2 3" key="1">
    <citation type="submission" date="2016-03" db="EMBL/GenBank/DDBJ databases">
        <title>Complete genome sequence of Shewanella psychrophila WP2, a deep sea bacterium isolated from west Pacific sediment.</title>
        <authorList>
            <person name="Xu G."/>
            <person name="Jian H."/>
        </authorList>
    </citation>
    <scope>NUCLEOTIDE SEQUENCE [LARGE SCALE GENOMIC DNA]</scope>
    <source>
        <strain evidence="2 3">WP2</strain>
    </source>
</reference>
<dbReference type="Proteomes" id="UP000189545">
    <property type="component" value="Chromosome"/>
</dbReference>
<dbReference type="EMBL" id="CP014782">
    <property type="protein sequence ID" value="AQS37930.1"/>
    <property type="molecule type" value="Genomic_DNA"/>
</dbReference>
<evidence type="ECO:0000256" key="1">
    <source>
        <dbReference type="SAM" id="Phobius"/>
    </source>
</evidence>
<keyword evidence="1" id="KW-1133">Transmembrane helix</keyword>
<dbReference type="KEGG" id="spsw:Sps_02778"/>
<name>A0A1S6HQX8_9GAMM</name>
<gene>
    <name evidence="2" type="ORF">Sps_02778</name>
</gene>